<comment type="caution">
    <text evidence="1">The sequence shown here is derived from an EMBL/GenBank/DDBJ whole genome shotgun (WGS) entry which is preliminary data.</text>
</comment>
<evidence type="ECO:0000313" key="2">
    <source>
        <dbReference type="Proteomes" id="UP001597441"/>
    </source>
</evidence>
<dbReference type="RefSeq" id="WP_388014981.1">
    <property type="nucleotide sequence ID" value="NZ_JBHUDT010000001.1"/>
</dbReference>
<proteinExistence type="predicted"/>
<dbReference type="EMBL" id="JBHULK010000001">
    <property type="protein sequence ID" value="MFD2534440.1"/>
    <property type="molecule type" value="Genomic_DNA"/>
</dbReference>
<sequence>MLMQDASWQNQIILQWLSNSPTAQYIDMEIESLKDDFIGNKALIKYLRYNFPITENDLNGLDLGKTFNNKDVESLIEMSNAENRKELYNIGVAASKSVLKKHFD</sequence>
<dbReference type="Proteomes" id="UP001597441">
    <property type="component" value="Unassembled WGS sequence"/>
</dbReference>
<protein>
    <submittedName>
        <fullName evidence="1">Uncharacterized protein</fullName>
    </submittedName>
</protein>
<keyword evidence="2" id="KW-1185">Reference proteome</keyword>
<name>A0ABW5JQR4_9FLAO</name>
<reference evidence="2" key="1">
    <citation type="journal article" date="2019" name="Int. J. Syst. Evol. Microbiol.">
        <title>The Global Catalogue of Microorganisms (GCM) 10K type strain sequencing project: providing services to taxonomists for standard genome sequencing and annotation.</title>
        <authorList>
            <consortium name="The Broad Institute Genomics Platform"/>
            <consortium name="The Broad Institute Genome Sequencing Center for Infectious Disease"/>
            <person name="Wu L."/>
            <person name="Ma J."/>
        </authorList>
    </citation>
    <scope>NUCLEOTIDE SEQUENCE [LARGE SCALE GENOMIC DNA]</scope>
    <source>
        <strain evidence="2">KCTC 42903</strain>
    </source>
</reference>
<organism evidence="1 2">
    <name type="scientific">Gelatiniphilus marinus</name>
    <dbReference type="NCBI Taxonomy" id="1759464"/>
    <lineage>
        <taxon>Bacteria</taxon>
        <taxon>Pseudomonadati</taxon>
        <taxon>Bacteroidota</taxon>
        <taxon>Flavobacteriia</taxon>
        <taxon>Flavobacteriales</taxon>
        <taxon>Flavobacteriaceae</taxon>
        <taxon>Gelatiniphilus</taxon>
    </lineage>
</organism>
<accession>A0ABW5JQR4</accession>
<evidence type="ECO:0000313" key="1">
    <source>
        <dbReference type="EMBL" id="MFD2534440.1"/>
    </source>
</evidence>
<gene>
    <name evidence="1" type="ORF">ACFSQS_04925</name>
</gene>